<proteinExistence type="predicted"/>
<dbReference type="Proteomes" id="UP001190700">
    <property type="component" value="Unassembled WGS sequence"/>
</dbReference>
<keyword evidence="1" id="KW-0812">Transmembrane</keyword>
<name>A0AAE0CD81_9CHLO</name>
<gene>
    <name evidence="2" type="ORF">CYMTET_38483</name>
</gene>
<dbReference type="AlphaFoldDB" id="A0AAE0CD81"/>
<keyword evidence="3" id="KW-1185">Reference proteome</keyword>
<evidence type="ECO:0000256" key="1">
    <source>
        <dbReference type="SAM" id="Phobius"/>
    </source>
</evidence>
<keyword evidence="1" id="KW-0472">Membrane</keyword>
<sequence length="70" mass="7485">MDVGTFAGVLILGTLSVIGPLSYLGVRYVFKKDLRAWARAHEQFAEVSHSVGGHNNGKVVPVDGFEVPSS</sequence>
<organism evidence="2 3">
    <name type="scientific">Cymbomonas tetramitiformis</name>
    <dbReference type="NCBI Taxonomy" id="36881"/>
    <lineage>
        <taxon>Eukaryota</taxon>
        <taxon>Viridiplantae</taxon>
        <taxon>Chlorophyta</taxon>
        <taxon>Pyramimonadophyceae</taxon>
        <taxon>Pyramimonadales</taxon>
        <taxon>Pyramimonadaceae</taxon>
        <taxon>Cymbomonas</taxon>
    </lineage>
</organism>
<feature type="transmembrane region" description="Helical" evidence="1">
    <location>
        <begin position="6"/>
        <end position="30"/>
    </location>
</feature>
<accession>A0AAE0CD81</accession>
<keyword evidence="1" id="KW-1133">Transmembrane helix</keyword>
<evidence type="ECO:0000313" key="3">
    <source>
        <dbReference type="Proteomes" id="UP001190700"/>
    </source>
</evidence>
<dbReference type="EMBL" id="LGRX02025558">
    <property type="protein sequence ID" value="KAK3252213.1"/>
    <property type="molecule type" value="Genomic_DNA"/>
</dbReference>
<comment type="caution">
    <text evidence="2">The sequence shown here is derived from an EMBL/GenBank/DDBJ whole genome shotgun (WGS) entry which is preliminary data.</text>
</comment>
<reference evidence="2 3" key="1">
    <citation type="journal article" date="2015" name="Genome Biol. Evol.">
        <title>Comparative Genomics of a Bacterivorous Green Alga Reveals Evolutionary Causalities and Consequences of Phago-Mixotrophic Mode of Nutrition.</title>
        <authorList>
            <person name="Burns J.A."/>
            <person name="Paasch A."/>
            <person name="Narechania A."/>
            <person name="Kim E."/>
        </authorList>
    </citation>
    <scope>NUCLEOTIDE SEQUENCE [LARGE SCALE GENOMIC DNA]</scope>
    <source>
        <strain evidence="2 3">PLY_AMNH</strain>
    </source>
</reference>
<protein>
    <submittedName>
        <fullName evidence="2">Uncharacterized protein</fullName>
    </submittedName>
</protein>
<evidence type="ECO:0000313" key="2">
    <source>
        <dbReference type="EMBL" id="KAK3252213.1"/>
    </source>
</evidence>